<dbReference type="EMBL" id="JBHUDO010000004">
    <property type="protein sequence ID" value="MFD1648062.1"/>
    <property type="molecule type" value="Genomic_DNA"/>
</dbReference>
<keyword evidence="2" id="KW-0804">Transcription</keyword>
<name>A0ABD6DPU2_9EURY</name>
<evidence type="ECO:0000259" key="3">
    <source>
        <dbReference type="Pfam" id="PF04967"/>
    </source>
</evidence>
<evidence type="ECO:0000313" key="5">
    <source>
        <dbReference type="Proteomes" id="UP001597034"/>
    </source>
</evidence>
<comment type="caution">
    <text evidence="4">The sequence shown here is derived from an EMBL/GenBank/DDBJ whole genome shotgun (WGS) entry which is preliminary data.</text>
</comment>
<accession>A0ABD6DPU2</accession>
<dbReference type="RefSeq" id="WP_256401465.1">
    <property type="nucleotide sequence ID" value="NZ_JANHJR010000004.1"/>
</dbReference>
<dbReference type="PANTHER" id="PTHR34236">
    <property type="entry name" value="DIMETHYL SULFOXIDE REDUCTASE TRANSCRIPTIONAL ACTIVATOR"/>
    <property type="match status" value="1"/>
</dbReference>
<dbReference type="Proteomes" id="UP001597034">
    <property type="component" value="Unassembled WGS sequence"/>
</dbReference>
<feature type="domain" description="HTH bat-type" evidence="3">
    <location>
        <begin position="150"/>
        <end position="201"/>
    </location>
</feature>
<keyword evidence="5" id="KW-1185">Reference proteome</keyword>
<sequence>MIRARFRMTLPREIWISEVSRANPQATYRLLTAAAVQGRSLELGEVVADDPRPAVGSVRDHPDVVAFDLLFVDDGRALSRYESTELRLYEFLGASSLPPLFPVVVEDGRMTFDVAATRDQFEAVGAVLDDSEFQYELLSVVHTDESDDVLTDRQRECLRIARQAGYFEVPRRCTLADVADRLDVDKSTASVTLRRATERVLDQFLVGPE</sequence>
<evidence type="ECO:0000256" key="2">
    <source>
        <dbReference type="ARBA" id="ARBA00023163"/>
    </source>
</evidence>
<dbReference type="InterPro" id="IPR007050">
    <property type="entry name" value="HTH_bacterioopsin"/>
</dbReference>
<dbReference type="Pfam" id="PF04967">
    <property type="entry name" value="HTH_10"/>
    <property type="match status" value="1"/>
</dbReference>
<evidence type="ECO:0000256" key="1">
    <source>
        <dbReference type="ARBA" id="ARBA00023015"/>
    </source>
</evidence>
<dbReference type="PANTHER" id="PTHR34236:SF1">
    <property type="entry name" value="DIMETHYL SULFOXIDE REDUCTASE TRANSCRIPTIONAL ACTIVATOR"/>
    <property type="match status" value="1"/>
</dbReference>
<reference evidence="4 5" key="1">
    <citation type="journal article" date="2019" name="Int. J. Syst. Evol. Microbiol.">
        <title>The Global Catalogue of Microorganisms (GCM) 10K type strain sequencing project: providing services to taxonomists for standard genome sequencing and annotation.</title>
        <authorList>
            <consortium name="The Broad Institute Genomics Platform"/>
            <consortium name="The Broad Institute Genome Sequencing Center for Infectious Disease"/>
            <person name="Wu L."/>
            <person name="Ma J."/>
        </authorList>
    </citation>
    <scope>NUCLEOTIDE SEQUENCE [LARGE SCALE GENOMIC DNA]</scope>
    <source>
        <strain evidence="4 5">CGMCC 1.10390</strain>
    </source>
</reference>
<proteinExistence type="predicted"/>
<protein>
    <submittedName>
        <fullName evidence="4">Helix-turn-helix domain-containing protein</fullName>
    </submittedName>
</protein>
<keyword evidence="1" id="KW-0805">Transcription regulation</keyword>
<evidence type="ECO:0000313" key="4">
    <source>
        <dbReference type="EMBL" id="MFD1648062.1"/>
    </source>
</evidence>
<gene>
    <name evidence="4" type="ORF">ACFSBL_20470</name>
</gene>
<dbReference type="AlphaFoldDB" id="A0ABD6DPU2"/>
<organism evidence="4 5">
    <name type="scientific">Haloarchaeobius litoreus</name>
    <dbReference type="NCBI Taxonomy" id="755306"/>
    <lineage>
        <taxon>Archaea</taxon>
        <taxon>Methanobacteriati</taxon>
        <taxon>Methanobacteriota</taxon>
        <taxon>Stenosarchaea group</taxon>
        <taxon>Halobacteria</taxon>
        <taxon>Halobacteriales</taxon>
        <taxon>Halorubellaceae</taxon>
        <taxon>Haloarchaeobius</taxon>
    </lineage>
</organism>